<dbReference type="InterPro" id="IPR050366">
    <property type="entry name" value="BP-dependent_transpt_permease"/>
</dbReference>
<comment type="similarity">
    <text evidence="7">Belongs to the binding-protein-dependent transport system permease family.</text>
</comment>
<dbReference type="Pfam" id="PF00528">
    <property type="entry name" value="BPD_transp_1"/>
    <property type="match status" value="1"/>
</dbReference>
<name>A0ABW7VTV8_9NOCA</name>
<evidence type="ECO:0000313" key="9">
    <source>
        <dbReference type="EMBL" id="MFI2230036.1"/>
    </source>
</evidence>
<keyword evidence="10" id="KW-1185">Reference proteome</keyword>
<keyword evidence="2 7" id="KW-0813">Transport</keyword>
<evidence type="ECO:0000256" key="5">
    <source>
        <dbReference type="ARBA" id="ARBA00022989"/>
    </source>
</evidence>
<keyword evidence="5 7" id="KW-1133">Transmembrane helix</keyword>
<evidence type="ECO:0000313" key="10">
    <source>
        <dbReference type="Proteomes" id="UP001611494"/>
    </source>
</evidence>
<dbReference type="Gene3D" id="1.10.3720.10">
    <property type="entry name" value="MetI-like"/>
    <property type="match status" value="1"/>
</dbReference>
<dbReference type="Proteomes" id="UP001611494">
    <property type="component" value="Unassembled WGS sequence"/>
</dbReference>
<feature type="transmembrane region" description="Helical" evidence="7">
    <location>
        <begin position="194"/>
        <end position="213"/>
    </location>
</feature>
<dbReference type="InterPro" id="IPR000515">
    <property type="entry name" value="MetI-like"/>
</dbReference>
<keyword evidence="3" id="KW-1003">Cell membrane</keyword>
<dbReference type="RefSeq" id="WP_039828686.1">
    <property type="nucleotide sequence ID" value="NZ_JBFAAV010000018.1"/>
</dbReference>
<reference evidence="9 10" key="1">
    <citation type="submission" date="2024-10" db="EMBL/GenBank/DDBJ databases">
        <title>The Natural Products Discovery Center: Release of the First 8490 Sequenced Strains for Exploring Actinobacteria Biosynthetic Diversity.</title>
        <authorList>
            <person name="Kalkreuter E."/>
            <person name="Kautsar S.A."/>
            <person name="Yang D."/>
            <person name="Bader C.D."/>
            <person name="Teijaro C.N."/>
            <person name="Fluegel L."/>
            <person name="Davis C.M."/>
            <person name="Simpson J.R."/>
            <person name="Lauterbach L."/>
            <person name="Steele A.D."/>
            <person name="Gui C."/>
            <person name="Meng S."/>
            <person name="Li G."/>
            <person name="Viehrig K."/>
            <person name="Ye F."/>
            <person name="Su P."/>
            <person name="Kiefer A.F."/>
            <person name="Nichols A."/>
            <person name="Cepeda A.J."/>
            <person name="Yan W."/>
            <person name="Fan B."/>
            <person name="Jiang Y."/>
            <person name="Adhikari A."/>
            <person name="Zheng C.-J."/>
            <person name="Schuster L."/>
            <person name="Cowan T.M."/>
            <person name="Smanski M.J."/>
            <person name="Chevrette M.G."/>
            <person name="De Carvalho L.P.S."/>
            <person name="Shen B."/>
        </authorList>
    </citation>
    <scope>NUCLEOTIDE SEQUENCE [LARGE SCALE GENOMIC DNA]</scope>
    <source>
        <strain evidence="9 10">NPDC019377</strain>
    </source>
</reference>
<feature type="transmembrane region" description="Helical" evidence="7">
    <location>
        <begin position="133"/>
        <end position="152"/>
    </location>
</feature>
<comment type="subcellular location">
    <subcellularLocation>
        <location evidence="1 7">Cell membrane</location>
        <topology evidence="1 7">Multi-pass membrane protein</topology>
    </subcellularLocation>
</comment>
<comment type="caution">
    <text evidence="9">The sequence shown here is derived from an EMBL/GenBank/DDBJ whole genome shotgun (WGS) entry which is preliminary data.</text>
</comment>
<dbReference type="EMBL" id="JBIRYL010000001">
    <property type="protein sequence ID" value="MFI2230036.1"/>
    <property type="molecule type" value="Genomic_DNA"/>
</dbReference>
<dbReference type="CDD" id="cd06261">
    <property type="entry name" value="TM_PBP2"/>
    <property type="match status" value="1"/>
</dbReference>
<dbReference type="PANTHER" id="PTHR43386:SF25">
    <property type="entry name" value="PEPTIDE ABC TRANSPORTER PERMEASE PROTEIN"/>
    <property type="match status" value="1"/>
</dbReference>
<organism evidence="9 10">
    <name type="scientific">Nocardia testacea</name>
    <dbReference type="NCBI Taxonomy" id="248551"/>
    <lineage>
        <taxon>Bacteria</taxon>
        <taxon>Bacillati</taxon>
        <taxon>Actinomycetota</taxon>
        <taxon>Actinomycetes</taxon>
        <taxon>Mycobacteriales</taxon>
        <taxon>Nocardiaceae</taxon>
        <taxon>Nocardia</taxon>
    </lineage>
</organism>
<dbReference type="PROSITE" id="PS50928">
    <property type="entry name" value="ABC_TM1"/>
    <property type="match status" value="1"/>
</dbReference>
<feature type="domain" description="ABC transmembrane type-1" evidence="8">
    <location>
        <begin position="73"/>
        <end position="258"/>
    </location>
</feature>
<gene>
    <name evidence="9" type="ORF">ACH49Z_09320</name>
</gene>
<accession>A0ABW7VTV8</accession>
<protein>
    <submittedName>
        <fullName evidence="9">ABC transporter permease</fullName>
    </submittedName>
</protein>
<evidence type="ECO:0000256" key="6">
    <source>
        <dbReference type="ARBA" id="ARBA00023136"/>
    </source>
</evidence>
<dbReference type="SUPFAM" id="SSF161098">
    <property type="entry name" value="MetI-like"/>
    <property type="match status" value="1"/>
</dbReference>
<feature type="transmembrane region" description="Helical" evidence="7">
    <location>
        <begin position="70"/>
        <end position="95"/>
    </location>
</feature>
<evidence type="ECO:0000256" key="2">
    <source>
        <dbReference type="ARBA" id="ARBA00022448"/>
    </source>
</evidence>
<dbReference type="PANTHER" id="PTHR43386">
    <property type="entry name" value="OLIGOPEPTIDE TRANSPORT SYSTEM PERMEASE PROTEIN APPC"/>
    <property type="match status" value="1"/>
</dbReference>
<evidence type="ECO:0000256" key="7">
    <source>
        <dbReference type="RuleBase" id="RU363032"/>
    </source>
</evidence>
<keyword evidence="4 7" id="KW-0812">Transmembrane</keyword>
<feature type="transmembrane region" description="Helical" evidence="7">
    <location>
        <begin position="107"/>
        <end position="127"/>
    </location>
</feature>
<dbReference type="InterPro" id="IPR035906">
    <property type="entry name" value="MetI-like_sf"/>
</dbReference>
<evidence type="ECO:0000256" key="3">
    <source>
        <dbReference type="ARBA" id="ARBA00022475"/>
    </source>
</evidence>
<proteinExistence type="inferred from homology"/>
<sequence>MTPVLTRRRVLIAVSPAVLIAVVAVAGPFLAPHPVDHPVGIAFEKPGGGAWLGGDRLGRDVTSQLLHGGWGLLVLAAIIAGLVTTCAAVLGSTAALHPRAGAWIERAADLCMLLPPVLAILLFMLSWPESGTAGLITVAVVAGTPYSARVFAAAASGVARAGFVEAARARGERLGYLVLRELLPNLRHTLLTQLGLRFVEAIYIVSTVSFLQLPTSLGAANWAVMVRENAPGILLNPAAVLAPSLAIGLLAVSVNTAVAAFAEERPS</sequence>
<keyword evidence="6 7" id="KW-0472">Membrane</keyword>
<evidence type="ECO:0000259" key="8">
    <source>
        <dbReference type="PROSITE" id="PS50928"/>
    </source>
</evidence>
<evidence type="ECO:0000256" key="4">
    <source>
        <dbReference type="ARBA" id="ARBA00022692"/>
    </source>
</evidence>
<evidence type="ECO:0000256" key="1">
    <source>
        <dbReference type="ARBA" id="ARBA00004651"/>
    </source>
</evidence>
<feature type="transmembrane region" description="Helical" evidence="7">
    <location>
        <begin position="233"/>
        <end position="262"/>
    </location>
</feature>